<keyword evidence="4" id="KW-1185">Reference proteome</keyword>
<sequence>MVAARADGEASPLSSSSLSSEEEDMACSIPAVLRGAVDGGRHLRDASRNAAGGLASWTRQGGAFRALVVVSVGSVALVTLTGLLIVVFVLVAAATSAAAVSVLVSLAALSAFLAAAYVGALLVVVFVVSATTAATVIAITIATGWVAFFWLVWFASRKCVDLAIN</sequence>
<gene>
    <name evidence="3" type="ORF">GUJ93_ZPchr0002g25971</name>
</gene>
<name>A0A8J5VUQ4_ZIZPA</name>
<dbReference type="Proteomes" id="UP000729402">
    <property type="component" value="Unassembled WGS sequence"/>
</dbReference>
<proteinExistence type="predicted"/>
<feature type="transmembrane region" description="Helical" evidence="2">
    <location>
        <begin position="134"/>
        <end position="155"/>
    </location>
</feature>
<keyword evidence="2" id="KW-1133">Transmembrane helix</keyword>
<accession>A0A8J5VUQ4</accession>
<keyword evidence="2" id="KW-0472">Membrane</keyword>
<dbReference type="EMBL" id="JAAALK010000287">
    <property type="protein sequence ID" value="KAG8056659.1"/>
    <property type="molecule type" value="Genomic_DNA"/>
</dbReference>
<evidence type="ECO:0000313" key="3">
    <source>
        <dbReference type="EMBL" id="KAG8056659.1"/>
    </source>
</evidence>
<reference evidence="3" key="2">
    <citation type="submission" date="2021-02" db="EMBL/GenBank/DDBJ databases">
        <authorList>
            <person name="Kimball J.A."/>
            <person name="Haas M.W."/>
            <person name="Macchietto M."/>
            <person name="Kono T."/>
            <person name="Duquette J."/>
            <person name="Shao M."/>
        </authorList>
    </citation>
    <scope>NUCLEOTIDE SEQUENCE</scope>
    <source>
        <tissue evidence="3">Fresh leaf tissue</tissue>
    </source>
</reference>
<evidence type="ECO:0000256" key="1">
    <source>
        <dbReference type="SAM" id="MobiDB-lite"/>
    </source>
</evidence>
<keyword evidence="2" id="KW-0812">Transmembrane</keyword>
<dbReference type="PANTHER" id="PTHR35508:SF2">
    <property type="entry name" value="OS09G0395000 PROTEIN"/>
    <property type="match status" value="1"/>
</dbReference>
<dbReference type="AlphaFoldDB" id="A0A8J5VUQ4"/>
<protein>
    <submittedName>
        <fullName evidence="3">Uncharacterized protein</fullName>
    </submittedName>
</protein>
<dbReference type="OrthoDB" id="10648471at2759"/>
<organism evidence="3 4">
    <name type="scientific">Zizania palustris</name>
    <name type="common">Northern wild rice</name>
    <dbReference type="NCBI Taxonomy" id="103762"/>
    <lineage>
        <taxon>Eukaryota</taxon>
        <taxon>Viridiplantae</taxon>
        <taxon>Streptophyta</taxon>
        <taxon>Embryophyta</taxon>
        <taxon>Tracheophyta</taxon>
        <taxon>Spermatophyta</taxon>
        <taxon>Magnoliopsida</taxon>
        <taxon>Liliopsida</taxon>
        <taxon>Poales</taxon>
        <taxon>Poaceae</taxon>
        <taxon>BOP clade</taxon>
        <taxon>Oryzoideae</taxon>
        <taxon>Oryzeae</taxon>
        <taxon>Zizaniinae</taxon>
        <taxon>Zizania</taxon>
    </lineage>
</organism>
<evidence type="ECO:0000256" key="2">
    <source>
        <dbReference type="SAM" id="Phobius"/>
    </source>
</evidence>
<comment type="caution">
    <text evidence="3">The sequence shown here is derived from an EMBL/GenBank/DDBJ whole genome shotgun (WGS) entry which is preliminary data.</text>
</comment>
<feature type="region of interest" description="Disordered" evidence="1">
    <location>
        <begin position="1"/>
        <end position="22"/>
    </location>
</feature>
<feature type="transmembrane region" description="Helical" evidence="2">
    <location>
        <begin position="103"/>
        <end position="128"/>
    </location>
</feature>
<evidence type="ECO:0000313" key="4">
    <source>
        <dbReference type="Proteomes" id="UP000729402"/>
    </source>
</evidence>
<dbReference type="PANTHER" id="PTHR35508">
    <property type="entry name" value="VOLTAGE-DEPENDENT L-TYPE CALCIUM CHANNEL SUBUNIT"/>
    <property type="match status" value="1"/>
</dbReference>
<reference evidence="3" key="1">
    <citation type="journal article" date="2021" name="bioRxiv">
        <title>Whole Genome Assembly and Annotation of Northern Wild Rice, Zizania palustris L., Supports a Whole Genome Duplication in the Zizania Genus.</title>
        <authorList>
            <person name="Haas M."/>
            <person name="Kono T."/>
            <person name="Macchietto M."/>
            <person name="Millas R."/>
            <person name="McGilp L."/>
            <person name="Shao M."/>
            <person name="Duquette J."/>
            <person name="Hirsch C.N."/>
            <person name="Kimball J."/>
        </authorList>
    </citation>
    <scope>NUCLEOTIDE SEQUENCE</scope>
    <source>
        <tissue evidence="3">Fresh leaf tissue</tissue>
    </source>
</reference>
<feature type="transmembrane region" description="Helical" evidence="2">
    <location>
        <begin position="66"/>
        <end position="91"/>
    </location>
</feature>